<keyword evidence="1" id="KW-0472">Membrane</keyword>
<proteinExistence type="predicted"/>
<evidence type="ECO:0000313" key="3">
    <source>
        <dbReference type="Proteomes" id="UP000034264"/>
    </source>
</evidence>
<keyword evidence="1" id="KW-1133">Transmembrane helix</keyword>
<reference evidence="2 3" key="1">
    <citation type="journal article" date="2015" name="Nature">
        <title>rRNA introns, odd ribosomes, and small enigmatic genomes across a large radiation of phyla.</title>
        <authorList>
            <person name="Brown C.T."/>
            <person name="Hug L.A."/>
            <person name="Thomas B.C."/>
            <person name="Sharon I."/>
            <person name="Castelle C.J."/>
            <person name="Singh A."/>
            <person name="Wilkins M.J."/>
            <person name="Williams K.H."/>
            <person name="Banfield J.F."/>
        </authorList>
    </citation>
    <scope>NUCLEOTIDE SEQUENCE [LARGE SCALE GENOMIC DNA]</scope>
</reference>
<protein>
    <submittedName>
        <fullName evidence="2">Uncharacterized protein</fullName>
    </submittedName>
</protein>
<sequence>MMKKFSDQELANQADMGLRGQGALVEMMSRLKYSIDKLEKSTTFYSRWLVFLTIILTLLTLILLF</sequence>
<name>A0A0G1M4R4_9BACT</name>
<evidence type="ECO:0000313" key="2">
    <source>
        <dbReference type="EMBL" id="KKU03219.1"/>
    </source>
</evidence>
<keyword evidence="1" id="KW-0812">Transmembrane</keyword>
<feature type="transmembrane region" description="Helical" evidence="1">
    <location>
        <begin position="44"/>
        <end position="64"/>
    </location>
</feature>
<dbReference type="Proteomes" id="UP000034264">
    <property type="component" value="Unassembled WGS sequence"/>
</dbReference>
<comment type="caution">
    <text evidence="2">The sequence shown here is derived from an EMBL/GenBank/DDBJ whole genome shotgun (WGS) entry which is preliminary data.</text>
</comment>
<evidence type="ECO:0000256" key="1">
    <source>
        <dbReference type="SAM" id="Phobius"/>
    </source>
</evidence>
<organism evidence="2 3">
    <name type="scientific">Candidatus Amesbacteria bacterium GW2011_GWC2_45_19</name>
    <dbReference type="NCBI Taxonomy" id="1618366"/>
    <lineage>
        <taxon>Bacteria</taxon>
        <taxon>Candidatus Amesiibacteriota</taxon>
    </lineage>
</organism>
<dbReference type="AlphaFoldDB" id="A0A0G1M4R4"/>
<gene>
    <name evidence="2" type="ORF">UX05_C0003G0058</name>
</gene>
<accession>A0A0G1M4R4</accession>
<dbReference type="EMBL" id="LCKS01000003">
    <property type="protein sequence ID" value="KKU03219.1"/>
    <property type="molecule type" value="Genomic_DNA"/>
</dbReference>